<sequence length="669" mass="73685">MAKISLLLVAGAVGFTYGFDPCKLATASTWVSSKTAHACELNVPFNQTRSLAVVDTTLKSLAYYSLETWFQHSPDAKIPHDVDIRSLLQDVEKNVCSSEFKTDWDFNIAVTDAFNREQDGHTIYVAACTEAFSWNLPFSISTLADSPSGRAAFPVFLANYDFPGATRPGLEAHFKSIGVHVRPYHGARILTIDGVDAGKYLTDLASRSSIYNGLIGGYESLDSRYMRLMSRYSADTSASLYTQEVGRFGQRSFYPGAHSVTVRLQTTKGIKSLKIPWAATFAGKGNTTASFIAQTCSLPDDEVSTPSSAHSALSSRRKAVVAPDAQLPIRAAANANQDTARPNYVQPNLTSFGHILTLDIYQLEKHPKVGVVYLEQFEASYPHYSADTYFKDLSNAIFTGLTALKKAGVEHILLDISGNRGGYIQAGAIAIWSLWPNDLYPGFPAVFRANDLITRQSMVATMKNDSNSEYFYGNYMDESYMRLKSDEQFMNPPVAQTINGVQDSYSHRFLDDFGNNSAALTNFTAPPFAGKDYVLVSNGICASTCSIFSSYLFQKHDVRSVVFGGTPNSTVAQFDGGVKGSEVTDLDDVVFELQIAGLKNDTAAPQSLPIAGSLSLNFRNAIPYIDKKDDGILEYVWEQGTKKYQFTHDQYNNPQKIWEFVAEEFFGDN</sequence>
<feature type="chain" id="PRO_5042096059" description="Tail specific protease domain-containing protein" evidence="1">
    <location>
        <begin position="19"/>
        <end position="669"/>
    </location>
</feature>
<feature type="signal peptide" evidence="1">
    <location>
        <begin position="1"/>
        <end position="18"/>
    </location>
</feature>
<dbReference type="PANTHER" id="PTHR37049:SF5">
    <property type="entry name" value="TAIL SPECIFIC PROTEASE DOMAIN-CONTAINING PROTEIN"/>
    <property type="match status" value="1"/>
</dbReference>
<dbReference type="InterPro" id="IPR029045">
    <property type="entry name" value="ClpP/crotonase-like_dom_sf"/>
</dbReference>
<evidence type="ECO:0008006" key="4">
    <source>
        <dbReference type="Google" id="ProtNLM"/>
    </source>
</evidence>
<evidence type="ECO:0000313" key="3">
    <source>
        <dbReference type="Proteomes" id="UP001218188"/>
    </source>
</evidence>
<dbReference type="Proteomes" id="UP001218188">
    <property type="component" value="Unassembled WGS sequence"/>
</dbReference>
<comment type="caution">
    <text evidence="2">The sequence shown here is derived from an EMBL/GenBank/DDBJ whole genome shotgun (WGS) entry which is preliminary data.</text>
</comment>
<keyword evidence="3" id="KW-1185">Reference proteome</keyword>
<dbReference type="PANTHER" id="PTHR37049">
    <property type="entry name" value="PEPTIDASE S41 FAMILY PROTEIN"/>
    <property type="match status" value="1"/>
</dbReference>
<evidence type="ECO:0000313" key="2">
    <source>
        <dbReference type="EMBL" id="KAJ7036583.1"/>
    </source>
</evidence>
<name>A0AAD6SZB8_9AGAR</name>
<dbReference type="InterPro" id="IPR052766">
    <property type="entry name" value="S41A_metabolite_peptidase"/>
</dbReference>
<organism evidence="2 3">
    <name type="scientific">Mycena alexandri</name>
    <dbReference type="NCBI Taxonomy" id="1745969"/>
    <lineage>
        <taxon>Eukaryota</taxon>
        <taxon>Fungi</taxon>
        <taxon>Dikarya</taxon>
        <taxon>Basidiomycota</taxon>
        <taxon>Agaricomycotina</taxon>
        <taxon>Agaricomycetes</taxon>
        <taxon>Agaricomycetidae</taxon>
        <taxon>Agaricales</taxon>
        <taxon>Marasmiineae</taxon>
        <taxon>Mycenaceae</taxon>
        <taxon>Mycena</taxon>
    </lineage>
</organism>
<accession>A0AAD6SZB8</accession>
<proteinExistence type="predicted"/>
<dbReference type="Gene3D" id="3.90.226.10">
    <property type="entry name" value="2-enoyl-CoA Hydratase, Chain A, domain 1"/>
    <property type="match status" value="1"/>
</dbReference>
<dbReference type="AlphaFoldDB" id="A0AAD6SZB8"/>
<evidence type="ECO:0000256" key="1">
    <source>
        <dbReference type="SAM" id="SignalP"/>
    </source>
</evidence>
<gene>
    <name evidence="2" type="ORF">C8F04DRAFT_1394168</name>
</gene>
<keyword evidence="1" id="KW-0732">Signal</keyword>
<dbReference type="EMBL" id="JARJCM010000042">
    <property type="protein sequence ID" value="KAJ7036583.1"/>
    <property type="molecule type" value="Genomic_DNA"/>
</dbReference>
<reference evidence="2" key="1">
    <citation type="submission" date="2023-03" db="EMBL/GenBank/DDBJ databases">
        <title>Massive genome expansion in bonnet fungi (Mycena s.s.) driven by repeated elements and novel gene families across ecological guilds.</title>
        <authorList>
            <consortium name="Lawrence Berkeley National Laboratory"/>
            <person name="Harder C.B."/>
            <person name="Miyauchi S."/>
            <person name="Viragh M."/>
            <person name="Kuo A."/>
            <person name="Thoen E."/>
            <person name="Andreopoulos B."/>
            <person name="Lu D."/>
            <person name="Skrede I."/>
            <person name="Drula E."/>
            <person name="Henrissat B."/>
            <person name="Morin E."/>
            <person name="Kohler A."/>
            <person name="Barry K."/>
            <person name="LaButti K."/>
            <person name="Morin E."/>
            <person name="Salamov A."/>
            <person name="Lipzen A."/>
            <person name="Mereny Z."/>
            <person name="Hegedus B."/>
            <person name="Baldrian P."/>
            <person name="Stursova M."/>
            <person name="Weitz H."/>
            <person name="Taylor A."/>
            <person name="Grigoriev I.V."/>
            <person name="Nagy L.G."/>
            <person name="Martin F."/>
            <person name="Kauserud H."/>
        </authorList>
    </citation>
    <scope>NUCLEOTIDE SEQUENCE</scope>
    <source>
        <strain evidence="2">CBHHK200</strain>
    </source>
</reference>
<dbReference type="SUPFAM" id="SSF52096">
    <property type="entry name" value="ClpP/crotonase"/>
    <property type="match status" value="1"/>
</dbReference>
<protein>
    <recommendedName>
        <fullName evidence="4">Tail specific protease domain-containing protein</fullName>
    </recommendedName>
</protein>